<dbReference type="Pfam" id="PF02338">
    <property type="entry name" value="OTU"/>
    <property type="match status" value="1"/>
</dbReference>
<evidence type="ECO:0000313" key="3">
    <source>
        <dbReference type="Proteomes" id="UP000054908"/>
    </source>
</evidence>
<evidence type="ECO:0000259" key="1">
    <source>
        <dbReference type="PROSITE" id="PS50802"/>
    </source>
</evidence>
<feature type="domain" description="OTU" evidence="1">
    <location>
        <begin position="41"/>
        <end position="223"/>
    </location>
</feature>
<dbReference type="Gene3D" id="3.90.70.80">
    <property type="match status" value="1"/>
</dbReference>
<dbReference type="PROSITE" id="PS50802">
    <property type="entry name" value="OTU"/>
    <property type="match status" value="1"/>
</dbReference>
<proteinExistence type="predicted"/>
<reference evidence="2 3" key="1">
    <citation type="submission" date="2015-11" db="EMBL/GenBank/DDBJ databases">
        <title>Genomic analysis of 38 Legionella species identifies large and diverse effector repertoires.</title>
        <authorList>
            <person name="Burstein D."/>
            <person name="Amaro F."/>
            <person name="Zusman T."/>
            <person name="Lifshitz Z."/>
            <person name="Cohen O."/>
            <person name="Gilbert J.A."/>
            <person name="Pupko T."/>
            <person name="Shuman H.A."/>
            <person name="Segal G."/>
        </authorList>
    </citation>
    <scope>NUCLEOTIDE SEQUENCE [LARGE SCALE GENOMIC DNA]</scope>
    <source>
        <strain evidence="2 3">PX-1-G2-E2</strain>
    </source>
</reference>
<dbReference type="AlphaFoldDB" id="A0A0W0VX18"/>
<gene>
    <name evidence="2" type="ORF">Lmac_3087</name>
</gene>
<dbReference type="Proteomes" id="UP000054908">
    <property type="component" value="Unassembled WGS sequence"/>
</dbReference>
<dbReference type="OrthoDB" id="5634175at2"/>
<protein>
    <submittedName>
        <fullName evidence="2">Peptidase C65 Otubain</fullName>
    </submittedName>
</protein>
<dbReference type="STRING" id="466.Lmac_3087"/>
<name>A0A0W0VX18_9GAMM</name>
<dbReference type="PATRIC" id="fig|466.6.peg.3303"/>
<dbReference type="RefSeq" id="WP_133140942.1">
    <property type="nucleotide sequence ID" value="NZ_CAAAIB010000001.1"/>
</dbReference>
<dbReference type="EMBL" id="LNYL01000051">
    <property type="protein sequence ID" value="KTD24214.1"/>
    <property type="molecule type" value="Genomic_DNA"/>
</dbReference>
<dbReference type="SUPFAM" id="SSF54001">
    <property type="entry name" value="Cysteine proteinases"/>
    <property type="match status" value="1"/>
</dbReference>
<organism evidence="2 3">
    <name type="scientific">Legionella maceachernii</name>
    <dbReference type="NCBI Taxonomy" id="466"/>
    <lineage>
        <taxon>Bacteria</taxon>
        <taxon>Pseudomonadati</taxon>
        <taxon>Pseudomonadota</taxon>
        <taxon>Gammaproteobacteria</taxon>
        <taxon>Legionellales</taxon>
        <taxon>Legionellaceae</taxon>
        <taxon>Legionella</taxon>
    </lineage>
</organism>
<comment type="caution">
    <text evidence="2">The sequence shown here is derived from an EMBL/GenBank/DDBJ whole genome shotgun (WGS) entry which is preliminary data.</text>
</comment>
<dbReference type="CDD" id="cd22744">
    <property type="entry name" value="OTU"/>
    <property type="match status" value="1"/>
</dbReference>
<dbReference type="InterPro" id="IPR003323">
    <property type="entry name" value="OTU_dom"/>
</dbReference>
<keyword evidence="3" id="KW-1185">Reference proteome</keyword>
<accession>A0A0W0VX18</accession>
<dbReference type="InterPro" id="IPR038765">
    <property type="entry name" value="Papain-like_cys_pep_sf"/>
</dbReference>
<evidence type="ECO:0000313" key="2">
    <source>
        <dbReference type="EMBL" id="KTD24214.1"/>
    </source>
</evidence>
<sequence length="387" mass="43241">MPDRIPMTRRIPMPDRSKPGFFNAKVPPVAHPYQTVSEEKADFIDVGGVGDCGFRALAVAMLDDILESPARENQGMAKYLLTLHASYFPQQQIASRLMTPVEHLTTLVAAPFNRAKFALELSYALRQAAVDEIVASPDQYRGAFADEREGTDPQKMRQPNTWIDETAIAALSNAIKVPIKVQVVEPGKEIPLSLTYNEDLQMTKGNPITIQLQGKHYLPKVKNPENFVLLDPVSAHRIEPAKPIHQPANDPTLSEILKKIEEADEAMLKEYAQTSSRLELMVRNKELSKDDLLRIYIEGIKKSDYLEGRVKQVGIENGNQDFFEQAIERGRKNVKAIALPQGNYEDQITKELVHAIARAISIGQLDHSVYENVETSSYHLSSLFAGG</sequence>